<protein>
    <submittedName>
        <fullName evidence="1">Uncharacterized protein</fullName>
    </submittedName>
</protein>
<gene>
    <name evidence="1" type="ORF">WJX81_003038</name>
</gene>
<evidence type="ECO:0000313" key="2">
    <source>
        <dbReference type="Proteomes" id="UP001445335"/>
    </source>
</evidence>
<dbReference type="EMBL" id="JALJOU010000027">
    <property type="protein sequence ID" value="KAK9835975.1"/>
    <property type="molecule type" value="Genomic_DNA"/>
</dbReference>
<keyword evidence="2" id="KW-1185">Reference proteome</keyword>
<accession>A0AAW1RQX9</accession>
<evidence type="ECO:0000313" key="1">
    <source>
        <dbReference type="EMBL" id="KAK9835975.1"/>
    </source>
</evidence>
<dbReference type="AlphaFoldDB" id="A0AAW1RQX9"/>
<proteinExistence type="predicted"/>
<dbReference type="Proteomes" id="UP001445335">
    <property type="component" value="Unassembled WGS sequence"/>
</dbReference>
<reference evidence="1 2" key="1">
    <citation type="journal article" date="2024" name="Nat. Commun.">
        <title>Phylogenomics reveals the evolutionary origins of lichenization in chlorophyte algae.</title>
        <authorList>
            <person name="Puginier C."/>
            <person name="Libourel C."/>
            <person name="Otte J."/>
            <person name="Skaloud P."/>
            <person name="Haon M."/>
            <person name="Grisel S."/>
            <person name="Petersen M."/>
            <person name="Berrin J.G."/>
            <person name="Delaux P.M."/>
            <person name="Dal Grande F."/>
            <person name="Keller J."/>
        </authorList>
    </citation>
    <scope>NUCLEOTIDE SEQUENCE [LARGE SCALE GENOMIC DNA]</scope>
    <source>
        <strain evidence="1 2">SAG 245.80</strain>
    </source>
</reference>
<comment type="caution">
    <text evidence="1">The sequence shown here is derived from an EMBL/GenBank/DDBJ whole genome shotgun (WGS) entry which is preliminary data.</text>
</comment>
<organism evidence="1 2">
    <name type="scientific">Elliptochloris bilobata</name>
    <dbReference type="NCBI Taxonomy" id="381761"/>
    <lineage>
        <taxon>Eukaryota</taxon>
        <taxon>Viridiplantae</taxon>
        <taxon>Chlorophyta</taxon>
        <taxon>core chlorophytes</taxon>
        <taxon>Trebouxiophyceae</taxon>
        <taxon>Trebouxiophyceae incertae sedis</taxon>
        <taxon>Elliptochloris clade</taxon>
        <taxon>Elliptochloris</taxon>
    </lineage>
</organism>
<sequence length="180" mass="18603">MGVKTLTAVAPAVNAMTGLNLHRKAADSSHRPCSAVMAGMAHGLGGPWCGPYMPAGAEEPAPLLYIDRQGFGHFDLGPGAPTVEGIAPTAQKSVLDLVVEDSPPLDVAQAERVDAGAGMAIALRDVAAQVSAAEARARRDRAREALLVRAKGDPKAGCSKLWTAKRRAVGAVFQPAAYGR</sequence>
<name>A0AAW1RQX9_9CHLO</name>